<organism evidence="1 2">
    <name type="scientific">Serratia liquefaciens</name>
    <dbReference type="NCBI Taxonomy" id="614"/>
    <lineage>
        <taxon>Bacteria</taxon>
        <taxon>Pseudomonadati</taxon>
        <taxon>Pseudomonadota</taxon>
        <taxon>Gammaproteobacteria</taxon>
        <taxon>Enterobacterales</taxon>
        <taxon>Yersiniaceae</taxon>
        <taxon>Serratia</taxon>
    </lineage>
</organism>
<accession>A0ABX7D1M8</accession>
<dbReference type="Proteomes" id="UP000595237">
    <property type="component" value="Chromosome"/>
</dbReference>
<evidence type="ECO:0000313" key="1">
    <source>
        <dbReference type="EMBL" id="QQU53722.1"/>
    </source>
</evidence>
<dbReference type="EMBL" id="CP068148">
    <property type="protein sequence ID" value="QQU53722.1"/>
    <property type="molecule type" value="Genomic_DNA"/>
</dbReference>
<gene>
    <name evidence="1" type="ORF">I6I38_15420</name>
</gene>
<sequence>MNKTHNYQTHEDVLLHVQRTADLLDCAQQMLASGNDHLLRYVGSVVDAAGDYAQRAANALDLGEQSTVKNEQGVCNG</sequence>
<protein>
    <submittedName>
        <fullName evidence="1">Uncharacterized protein</fullName>
    </submittedName>
</protein>
<name>A0ABX7D1M8_SERLI</name>
<reference evidence="1 2" key="1">
    <citation type="submission" date="2021-01" db="EMBL/GenBank/DDBJ databases">
        <title>FDA dAtabase for Regulatory Grade micrObial Sequences (FDA-ARGOS): Supporting development and validation of Infectious Disease Dx tests.</title>
        <authorList>
            <person name="Blissenbach B."/>
            <person name="Krut O."/>
            <person name="Tallon L."/>
            <person name="Sadzewicz L."/>
            <person name="Zhao X."/>
            <person name="Boylan J."/>
            <person name="Ott S."/>
            <person name="Bowen H."/>
            <person name="Vavikolanu K."/>
            <person name="Mehta A."/>
            <person name="Aluvathingal J."/>
            <person name="Nadendla S."/>
            <person name="Yan Y."/>
            <person name="Sichtig H."/>
        </authorList>
    </citation>
    <scope>NUCLEOTIDE SEQUENCE [LARGE SCALE GENOMIC DNA]</scope>
    <source>
        <strain evidence="1 2">FDAARGOS_1081</strain>
    </source>
</reference>
<keyword evidence="2" id="KW-1185">Reference proteome</keyword>
<dbReference type="RefSeq" id="WP_201895512.1">
    <property type="nucleotide sequence ID" value="NZ_CP068148.1"/>
</dbReference>
<evidence type="ECO:0000313" key="2">
    <source>
        <dbReference type="Proteomes" id="UP000595237"/>
    </source>
</evidence>
<proteinExistence type="predicted"/>